<dbReference type="EMBL" id="BARV01000666">
    <property type="protein sequence ID" value="GAI01115.1"/>
    <property type="molecule type" value="Genomic_DNA"/>
</dbReference>
<sequence>MGNKFKSGEYKSRFAGKDYEYKIFIPSFINKPFEWNNIKIPLLLEEAGHALGSLNECSLLVPDINTFIRMNVVKEATISTRIEGTKTEIEEAVLLEENILPEKRDDWNEVNNYINAMNYAIENINRIPLSIRLLKEIHKILLQGVRGEKKQPGEIRKSQNWIGGNSIADAYFIPPPCEELPILLSDLEKFWHNNKLNIPKTLKVALTHYQFETTHPFLDGNGRIGRLLITLELLYYGILNKPILYISDFLEKNKNDYFNILDDVRNNNDIDRWLIFFLKGIIETANKSKNTFEKVIELRMQYEDKIRTLGRRAQLGQKLLILLFSYPIIDTGSVAAKLNIVFNTAKSLLNEFEKLKIIKVFSFQKTKKKQFILWDYFNLYKT</sequence>
<evidence type="ECO:0000313" key="2">
    <source>
        <dbReference type="EMBL" id="GAI01115.1"/>
    </source>
</evidence>
<dbReference type="InterPro" id="IPR036597">
    <property type="entry name" value="Fido-like_dom_sf"/>
</dbReference>
<proteinExistence type="predicted"/>
<dbReference type="PANTHER" id="PTHR13504:SF38">
    <property type="entry name" value="FIDO DOMAIN-CONTAINING PROTEIN"/>
    <property type="match status" value="1"/>
</dbReference>
<dbReference type="InterPro" id="IPR003812">
    <property type="entry name" value="Fido"/>
</dbReference>
<organism evidence="2">
    <name type="scientific">marine sediment metagenome</name>
    <dbReference type="NCBI Taxonomy" id="412755"/>
    <lineage>
        <taxon>unclassified sequences</taxon>
        <taxon>metagenomes</taxon>
        <taxon>ecological metagenomes</taxon>
    </lineage>
</organism>
<dbReference type="Pfam" id="PF02661">
    <property type="entry name" value="Fic"/>
    <property type="match status" value="1"/>
</dbReference>
<dbReference type="PROSITE" id="PS51459">
    <property type="entry name" value="FIDO"/>
    <property type="match status" value="1"/>
</dbReference>
<dbReference type="Gene3D" id="1.10.3290.10">
    <property type="entry name" value="Fido-like domain"/>
    <property type="match status" value="1"/>
</dbReference>
<gene>
    <name evidence="2" type="ORF">S06H3_02321</name>
</gene>
<dbReference type="SUPFAM" id="SSF140931">
    <property type="entry name" value="Fic-like"/>
    <property type="match status" value="1"/>
</dbReference>
<dbReference type="InterPro" id="IPR025758">
    <property type="entry name" value="Fic/DOC_N"/>
</dbReference>
<dbReference type="InterPro" id="IPR040198">
    <property type="entry name" value="Fido_containing"/>
</dbReference>
<protein>
    <recommendedName>
        <fullName evidence="1">Fido domain-containing protein</fullName>
    </recommendedName>
</protein>
<dbReference type="PANTHER" id="PTHR13504">
    <property type="entry name" value="FIDO DOMAIN-CONTAINING PROTEIN DDB_G0283145"/>
    <property type="match status" value="1"/>
</dbReference>
<comment type="caution">
    <text evidence="2">The sequence shown here is derived from an EMBL/GenBank/DDBJ whole genome shotgun (WGS) entry which is preliminary data.</text>
</comment>
<feature type="domain" description="Fido" evidence="1">
    <location>
        <begin position="129"/>
        <end position="279"/>
    </location>
</feature>
<dbReference type="Pfam" id="PF13784">
    <property type="entry name" value="Fic_N"/>
    <property type="match status" value="1"/>
</dbReference>
<dbReference type="InterPro" id="IPR026287">
    <property type="entry name" value="SoFic-like"/>
</dbReference>
<dbReference type="AlphaFoldDB" id="X1LFE6"/>
<accession>X1LFE6</accession>
<name>X1LFE6_9ZZZZ</name>
<dbReference type="PIRSF" id="PIRSF038925">
    <property type="entry name" value="AMP-prot_trans"/>
    <property type="match status" value="1"/>
</dbReference>
<evidence type="ECO:0000259" key="1">
    <source>
        <dbReference type="PROSITE" id="PS51459"/>
    </source>
</evidence>
<reference evidence="2" key="1">
    <citation type="journal article" date="2014" name="Front. Microbiol.">
        <title>High frequency of phylogenetically diverse reductive dehalogenase-homologous genes in deep subseafloor sedimentary metagenomes.</title>
        <authorList>
            <person name="Kawai M."/>
            <person name="Futagami T."/>
            <person name="Toyoda A."/>
            <person name="Takaki Y."/>
            <person name="Nishi S."/>
            <person name="Hori S."/>
            <person name="Arai W."/>
            <person name="Tsubouchi T."/>
            <person name="Morono Y."/>
            <person name="Uchiyama I."/>
            <person name="Ito T."/>
            <person name="Fujiyama A."/>
            <person name="Inagaki F."/>
            <person name="Takami H."/>
        </authorList>
    </citation>
    <scope>NUCLEOTIDE SEQUENCE</scope>
    <source>
        <strain evidence="2">Expedition CK06-06</strain>
    </source>
</reference>